<evidence type="ECO:0000256" key="6">
    <source>
        <dbReference type="PROSITE-ProRule" id="PRU10141"/>
    </source>
</evidence>
<dbReference type="InterPro" id="IPR011009">
    <property type="entry name" value="Kinase-like_dom_sf"/>
</dbReference>
<dbReference type="OrthoDB" id="4062651at2759"/>
<evidence type="ECO:0000259" key="7">
    <source>
        <dbReference type="PROSITE" id="PS50011"/>
    </source>
</evidence>
<gene>
    <name evidence="8" type="ORF">PSACC_00595</name>
</gene>
<dbReference type="GO" id="GO:0004674">
    <property type="term" value="F:protein serine/threonine kinase activity"/>
    <property type="evidence" value="ECO:0007669"/>
    <property type="project" value="UniProtKB-KW"/>
</dbReference>
<protein>
    <submittedName>
        <fullName evidence="8">Mitogen-activated protein kinase kinase kinase 3</fullName>
    </submittedName>
</protein>
<dbReference type="Gene3D" id="1.10.510.10">
    <property type="entry name" value="Transferase(Phosphotransferase) domain 1"/>
    <property type="match status" value="1"/>
</dbReference>
<dbReference type="InterPro" id="IPR008271">
    <property type="entry name" value="Ser/Thr_kinase_AS"/>
</dbReference>
<keyword evidence="4 8" id="KW-0418">Kinase</keyword>
<dbReference type="SUPFAM" id="SSF56112">
    <property type="entry name" value="Protein kinase-like (PK-like)"/>
    <property type="match status" value="1"/>
</dbReference>
<name>A0A2H9TPE0_9FUNG</name>
<dbReference type="PROSITE" id="PS00107">
    <property type="entry name" value="PROTEIN_KINASE_ATP"/>
    <property type="match status" value="1"/>
</dbReference>
<evidence type="ECO:0000256" key="2">
    <source>
        <dbReference type="ARBA" id="ARBA00022679"/>
    </source>
</evidence>
<dbReference type="InterPro" id="IPR017441">
    <property type="entry name" value="Protein_kinase_ATP_BS"/>
</dbReference>
<dbReference type="PROSITE" id="PS00108">
    <property type="entry name" value="PROTEIN_KINASE_ST"/>
    <property type="match status" value="1"/>
</dbReference>
<feature type="domain" description="Protein kinase" evidence="7">
    <location>
        <begin position="507"/>
        <end position="759"/>
    </location>
</feature>
<reference evidence="8 9" key="1">
    <citation type="submission" date="2016-10" db="EMBL/GenBank/DDBJ databases">
        <title>The genome of Paramicrosporidium saccamoebae is the missing link in understanding Cryptomycota and Microsporidia evolution.</title>
        <authorList>
            <person name="Quandt C.A."/>
            <person name="Beaudet D."/>
            <person name="Corsaro D."/>
            <person name="Michel R."/>
            <person name="Corradi N."/>
            <person name="James T."/>
        </authorList>
    </citation>
    <scope>NUCLEOTIDE SEQUENCE [LARGE SCALE GENOMIC DNA]</scope>
    <source>
        <strain evidence="8 9">KSL3</strain>
    </source>
</reference>
<dbReference type="Pfam" id="PF00069">
    <property type="entry name" value="Pkinase"/>
    <property type="match status" value="1"/>
</dbReference>
<dbReference type="GO" id="GO:0005524">
    <property type="term" value="F:ATP binding"/>
    <property type="evidence" value="ECO:0007669"/>
    <property type="project" value="UniProtKB-UniRule"/>
</dbReference>
<evidence type="ECO:0000256" key="3">
    <source>
        <dbReference type="ARBA" id="ARBA00022741"/>
    </source>
</evidence>
<proteinExistence type="predicted"/>
<keyword evidence="9" id="KW-1185">Reference proteome</keyword>
<keyword evidence="5 6" id="KW-0067">ATP-binding</keyword>
<dbReference type="AlphaFoldDB" id="A0A2H9TPE0"/>
<accession>A0A2H9TPE0</accession>
<feature type="binding site" evidence="6">
    <location>
        <position position="536"/>
    </location>
    <ligand>
        <name>ATP</name>
        <dbReference type="ChEBI" id="CHEBI:30616"/>
    </ligand>
</feature>
<comment type="caution">
    <text evidence="8">The sequence shown here is derived from an EMBL/GenBank/DDBJ whole genome shotgun (WGS) entry which is preliminary data.</text>
</comment>
<dbReference type="PANTHER" id="PTHR11584">
    <property type="entry name" value="SERINE/THREONINE PROTEIN KINASE"/>
    <property type="match status" value="1"/>
</dbReference>
<keyword evidence="2" id="KW-0808">Transferase</keyword>
<dbReference type="STRING" id="1246581.A0A2H9TPE0"/>
<organism evidence="8 9">
    <name type="scientific">Paramicrosporidium saccamoebae</name>
    <dbReference type="NCBI Taxonomy" id="1246581"/>
    <lineage>
        <taxon>Eukaryota</taxon>
        <taxon>Fungi</taxon>
        <taxon>Fungi incertae sedis</taxon>
        <taxon>Cryptomycota</taxon>
        <taxon>Cryptomycota incertae sedis</taxon>
        <taxon>Paramicrosporidium</taxon>
    </lineage>
</organism>
<dbReference type="EMBL" id="MTSL01000050">
    <property type="protein sequence ID" value="PJF19599.1"/>
    <property type="molecule type" value="Genomic_DNA"/>
</dbReference>
<sequence>MSSSSLALIENWGIFFNENSDKTALEKLSIQSVQTSIHELFGIIEQESWDFYDEQQQLINAFIATARLRNLLILYGLELSTSAIRNIDMRIRSMFAVWTASLQKKMIPRPANLGDFPCFSGLLAYFNNFVRSFSISSSVRGTESMLLLGCGTNTLGLVDQIGDFLIVAISHAHDHFLLNGNRERLMEEYKNIMFKTMGRLRRHVGCARVLRQLASISSLLNAPDQVALQEFTDYLIVTGKFTRTLQDDGSVQFVSNSLIRDTAKYALFKYSTVDRSSTFFDEFRITVDTTKLAVTVEGRNSWAKDRWVSEITSKFRLSIVRAQMASVATLNQWMGDVQHRLETIVLIMMWGVHLVRRESLLELDPTFVLTCYYYCCSFALDTLETADGAISCITKDLWRATGRKICSWIAASASFWHSESPKLAMENTLLALNHLARYMHVCPNNNLIPFNSLCSSLQRLQAVVLSPAAATQSSELLAHFLDCCLERCRSNCSNFVSPIKNTKGTGIKFPTIIGGGTYGIVYKCFDLKLNSAIALKEIRLSKANGNLAEEVCYLKFLKHCNIVAFLDAVTTDEAVYLKTELCQGGSLLDLITAGPPPDSLSFRRIMVQILLGLTFLHGNNIIHGDLKPGNILLDRFGVVKLADFGTSHCLAKDRQAFPMGTLPYMAPEVILGGQATHSSDIWSLGCTLFQLATGLAPYAECEGLCQTLLTISQGRLFDLAPLYKAPLEPWIQQLICSCLSFNPIERPLTTILLLNNNLYG</sequence>
<evidence type="ECO:0000256" key="4">
    <source>
        <dbReference type="ARBA" id="ARBA00022777"/>
    </source>
</evidence>
<dbReference type="SMART" id="SM00220">
    <property type="entry name" value="S_TKc"/>
    <property type="match status" value="1"/>
</dbReference>
<keyword evidence="1" id="KW-0723">Serine/threonine-protein kinase</keyword>
<dbReference type="PROSITE" id="PS50011">
    <property type="entry name" value="PROTEIN_KINASE_DOM"/>
    <property type="match status" value="1"/>
</dbReference>
<evidence type="ECO:0000256" key="5">
    <source>
        <dbReference type="ARBA" id="ARBA00022840"/>
    </source>
</evidence>
<dbReference type="InterPro" id="IPR000719">
    <property type="entry name" value="Prot_kinase_dom"/>
</dbReference>
<dbReference type="Proteomes" id="UP000240830">
    <property type="component" value="Unassembled WGS sequence"/>
</dbReference>
<dbReference type="PANTHER" id="PTHR11584:SF369">
    <property type="entry name" value="MITOGEN-ACTIVATED PROTEIN KINASE KINASE KINASE 19-RELATED"/>
    <property type="match status" value="1"/>
</dbReference>
<evidence type="ECO:0000313" key="8">
    <source>
        <dbReference type="EMBL" id="PJF19599.1"/>
    </source>
</evidence>
<evidence type="ECO:0000256" key="1">
    <source>
        <dbReference type="ARBA" id="ARBA00022527"/>
    </source>
</evidence>
<keyword evidence="3 6" id="KW-0547">Nucleotide-binding</keyword>
<evidence type="ECO:0000313" key="9">
    <source>
        <dbReference type="Proteomes" id="UP000240830"/>
    </source>
</evidence>